<organism evidence="1">
    <name type="scientific">marine metagenome</name>
    <dbReference type="NCBI Taxonomy" id="408172"/>
    <lineage>
        <taxon>unclassified sequences</taxon>
        <taxon>metagenomes</taxon>
        <taxon>ecological metagenomes</taxon>
    </lineage>
</organism>
<sequence>MRLKRTAADLNLNMLILKEAYGGNWQGPRIAVAVYSMFEKDIL</sequence>
<proteinExistence type="predicted"/>
<protein>
    <submittedName>
        <fullName evidence="1">Uncharacterized protein</fullName>
    </submittedName>
</protein>
<accession>A0A382B953</accession>
<evidence type="ECO:0000313" key="1">
    <source>
        <dbReference type="EMBL" id="SVB09783.1"/>
    </source>
</evidence>
<dbReference type="EMBL" id="UINC01028572">
    <property type="protein sequence ID" value="SVB09783.1"/>
    <property type="molecule type" value="Genomic_DNA"/>
</dbReference>
<dbReference type="AlphaFoldDB" id="A0A382B953"/>
<name>A0A382B953_9ZZZZ</name>
<gene>
    <name evidence="1" type="ORF">METZ01_LOCUS162637</name>
</gene>
<reference evidence="1" key="1">
    <citation type="submission" date="2018-05" db="EMBL/GenBank/DDBJ databases">
        <authorList>
            <person name="Lanie J.A."/>
            <person name="Ng W.-L."/>
            <person name="Kazmierczak K.M."/>
            <person name="Andrzejewski T.M."/>
            <person name="Davidsen T.M."/>
            <person name="Wayne K.J."/>
            <person name="Tettelin H."/>
            <person name="Glass J.I."/>
            <person name="Rusch D."/>
            <person name="Podicherti R."/>
            <person name="Tsui H.-C.T."/>
            <person name="Winkler M.E."/>
        </authorList>
    </citation>
    <scope>NUCLEOTIDE SEQUENCE</scope>
</reference>